<reference evidence="3 4" key="1">
    <citation type="submission" date="2024-10" db="EMBL/GenBank/DDBJ databases">
        <title>Updated reference genomes for cyclostephanoid diatoms.</title>
        <authorList>
            <person name="Roberts W.R."/>
            <person name="Alverson A.J."/>
        </authorList>
    </citation>
    <scope>NUCLEOTIDE SEQUENCE [LARGE SCALE GENOMIC DNA]</scope>
    <source>
        <strain evidence="3 4">AJA232-27</strain>
    </source>
</reference>
<proteinExistence type="predicted"/>
<feature type="coiled-coil region" evidence="1">
    <location>
        <begin position="612"/>
        <end position="662"/>
    </location>
</feature>
<feature type="compositionally biased region" description="Polar residues" evidence="2">
    <location>
        <begin position="1"/>
        <end position="22"/>
    </location>
</feature>
<dbReference type="AlphaFoldDB" id="A0ABD3M2N1"/>
<feature type="coiled-coil region" evidence="1">
    <location>
        <begin position="378"/>
        <end position="479"/>
    </location>
</feature>
<feature type="coiled-coil region" evidence="1">
    <location>
        <begin position="126"/>
        <end position="326"/>
    </location>
</feature>
<evidence type="ECO:0000313" key="3">
    <source>
        <dbReference type="EMBL" id="KAL3756336.1"/>
    </source>
</evidence>
<comment type="caution">
    <text evidence="3">The sequence shown here is derived from an EMBL/GenBank/DDBJ whole genome shotgun (WGS) entry which is preliminary data.</text>
</comment>
<keyword evidence="4" id="KW-1185">Reference proteome</keyword>
<dbReference type="Gene3D" id="1.10.287.1490">
    <property type="match status" value="1"/>
</dbReference>
<evidence type="ECO:0000313" key="4">
    <source>
        <dbReference type="Proteomes" id="UP001530293"/>
    </source>
</evidence>
<gene>
    <name evidence="3" type="ORF">ACHAWU_007287</name>
</gene>
<keyword evidence="1" id="KW-0175">Coiled coil</keyword>
<feature type="coiled-coil region" evidence="1">
    <location>
        <begin position="690"/>
        <end position="742"/>
    </location>
</feature>
<name>A0ABD3M2N1_9STRA</name>
<accession>A0ABD3M2N1</accession>
<dbReference type="EMBL" id="JALLBG020000312">
    <property type="protein sequence ID" value="KAL3756336.1"/>
    <property type="molecule type" value="Genomic_DNA"/>
</dbReference>
<protein>
    <submittedName>
        <fullName evidence="3">Uncharacterized protein</fullName>
    </submittedName>
</protein>
<dbReference type="Proteomes" id="UP001530293">
    <property type="component" value="Unassembled WGS sequence"/>
</dbReference>
<evidence type="ECO:0000256" key="2">
    <source>
        <dbReference type="SAM" id="MobiDB-lite"/>
    </source>
</evidence>
<feature type="coiled-coil region" evidence="1">
    <location>
        <begin position="778"/>
        <end position="865"/>
    </location>
</feature>
<organism evidence="3 4">
    <name type="scientific">Discostella pseudostelligera</name>
    <dbReference type="NCBI Taxonomy" id="259834"/>
    <lineage>
        <taxon>Eukaryota</taxon>
        <taxon>Sar</taxon>
        <taxon>Stramenopiles</taxon>
        <taxon>Ochrophyta</taxon>
        <taxon>Bacillariophyta</taxon>
        <taxon>Coscinodiscophyceae</taxon>
        <taxon>Thalassiosirophycidae</taxon>
        <taxon>Stephanodiscales</taxon>
        <taxon>Stephanodiscaceae</taxon>
        <taxon>Discostella</taxon>
    </lineage>
</organism>
<feature type="region of interest" description="Disordered" evidence="2">
    <location>
        <begin position="1"/>
        <end position="46"/>
    </location>
</feature>
<sequence length="938" mass="107923">MLTSTMRASKITPPSSANSTPHQPHHEVAKQASANATGGGAGRNVDPSSELLQLRLENSELRARLDDALSHTDESKSELLQLLEEQTTQTNLLQSKCDELAAGFVEIDKERRALRKCADDARLDAMQQVERTRSEYETRCKDLEKHIKMKEKEVDKLAERTREQERQIEAAVTEWHDRQAKVDELEGELEELILLVDQEREERKKAQEQHVKVVEEARSKEDELEWRLQDLQRSLQEKDAAVANLQQDHELSKMEHQQALKTLNDILEGARIKEDESERRLQELQHALQEKEAVVANLQQDHELSKMEHQQALKTLNDMIEAQKADFASQHDNINDMHRLETTELMKTLQSQIDDKAATIQSITSDMKQLQIMHDEKMAEMESSIRVWKENARAIETKYQQSCESNEQLQEELNSVRSSYQMAQEEVKATKYLLEKENGELVNELDGAKAQLTDVKDKLSNLQMEHTGLQCDYASLEDRHSDLNEKHGMLVERTEQMTKEFDDASAQLSKQKSAIEQAFSEEKSLSNKLSMQLRKLNAKVLEETALLQKEKRGLEQELENVHAKLLVTEKDSFDLHSRYQTMVSSHLTEMESLKSKHADEISAIEMQGADIVSDLEETIGALEKALADNKLEIEQVVNSMTLDKERLERSLYEKERKIVEQDGKISSLTAYAKERKEEVRLVKTELTHVKQTLESTKREHNDAMAAIRNELESSREVHRQEMVDMKQIIDEVRLELNMAKERIATDDGELGRAKATLSERTNLLRDMVNQTTAYQGDYERERARANTLEEAVSSYKRQLAEARDVGQQLEREIHNKDTHYCDAIRNERQQRKTMESELESSRKLLEDILRKHSEMEKENTVLKDKVSRQENYIGRLQDKEKRERRSNALSTIAASGSSSSRRARPSTAGSSGKHRGNSASFHVVDENVLPNLDRNDQR</sequence>
<evidence type="ECO:0000256" key="1">
    <source>
        <dbReference type="SAM" id="Coils"/>
    </source>
</evidence>
<feature type="compositionally biased region" description="Low complexity" evidence="2">
    <location>
        <begin position="893"/>
        <end position="911"/>
    </location>
</feature>
<feature type="coiled-coil region" evidence="1">
    <location>
        <begin position="537"/>
        <end position="571"/>
    </location>
</feature>
<feature type="region of interest" description="Disordered" evidence="2">
    <location>
        <begin position="873"/>
        <end position="938"/>
    </location>
</feature>
<feature type="compositionally biased region" description="Basic and acidic residues" evidence="2">
    <location>
        <begin position="876"/>
        <end position="886"/>
    </location>
</feature>